<dbReference type="EMBL" id="QRSS01000006">
    <property type="protein sequence ID" value="RGQ05552.1"/>
    <property type="molecule type" value="Genomic_DNA"/>
</dbReference>
<dbReference type="InterPro" id="IPR035897">
    <property type="entry name" value="Toll_tir_struct_dom_sf"/>
</dbReference>
<dbReference type="GO" id="GO:0007165">
    <property type="term" value="P:signal transduction"/>
    <property type="evidence" value="ECO:0007669"/>
    <property type="project" value="InterPro"/>
</dbReference>
<dbReference type="Proteomes" id="UP000284267">
    <property type="component" value="Unassembled WGS sequence"/>
</dbReference>
<protein>
    <submittedName>
        <fullName evidence="2">TIR domain-containing protein</fullName>
    </submittedName>
</protein>
<evidence type="ECO:0000313" key="5">
    <source>
        <dbReference type="EMBL" id="RHK98540.1"/>
    </source>
</evidence>
<organism evidence="2 6">
    <name type="scientific">Blautia obeum</name>
    <dbReference type="NCBI Taxonomy" id="40520"/>
    <lineage>
        <taxon>Bacteria</taxon>
        <taxon>Bacillati</taxon>
        <taxon>Bacillota</taxon>
        <taxon>Clostridia</taxon>
        <taxon>Lachnospirales</taxon>
        <taxon>Lachnospiraceae</taxon>
        <taxon>Blautia</taxon>
    </lineage>
</organism>
<dbReference type="PROSITE" id="PS50104">
    <property type="entry name" value="TIR"/>
    <property type="match status" value="1"/>
</dbReference>
<dbReference type="RefSeq" id="WP_117638500.1">
    <property type="nucleotide sequence ID" value="NZ_JAJCRF010000001.1"/>
</dbReference>
<proteinExistence type="predicted"/>
<evidence type="ECO:0000313" key="6">
    <source>
        <dbReference type="Proteomes" id="UP000283585"/>
    </source>
</evidence>
<reference evidence="6 7" key="1">
    <citation type="submission" date="2018-08" db="EMBL/GenBank/DDBJ databases">
        <title>A genome reference for cultivated species of the human gut microbiota.</title>
        <authorList>
            <person name="Zou Y."/>
            <person name="Xue W."/>
            <person name="Luo G."/>
        </authorList>
    </citation>
    <scope>NUCLEOTIDE SEQUENCE [LARGE SCALE GENOMIC DNA]</scope>
    <source>
        <strain evidence="3 9">AF25-21</strain>
        <strain evidence="2 6">AF29-2BH</strain>
        <strain evidence="5 7">AF39-4</strain>
        <strain evidence="4 8">AM29-25AC</strain>
    </source>
</reference>
<dbReference type="Proteomes" id="UP000284644">
    <property type="component" value="Unassembled WGS sequence"/>
</dbReference>
<evidence type="ECO:0000313" key="3">
    <source>
        <dbReference type="EMBL" id="RGR50352.1"/>
    </source>
</evidence>
<evidence type="ECO:0000259" key="1">
    <source>
        <dbReference type="PROSITE" id="PS50104"/>
    </source>
</evidence>
<dbReference type="EMBL" id="QSJW01000002">
    <property type="protein sequence ID" value="RHE15045.1"/>
    <property type="molecule type" value="Genomic_DNA"/>
</dbReference>
<sequence>MIITQKYTELKILNKGDDTINNFSYSLFICFAAEDRYSIVEPLVYHLKNYGIKTWYDRDKLLMGDNREEINLEKGVWKCSYALVVISKFTVDSVCAMEELSIIKSKYRQGKIIVFPVIYELSPNDIPDRLCWIKELIFKEVDRHSGTREVCSHIVCKITENILNNCTHQKVRDIICTSQEILPSGVYDIIRSYLQIDHANLNSRISLLYAAYLVITDTKRISANSITNMVSCVFDRLFSETRLNLPVDYRELWLLENSLCILIDFYIDSCTESRI</sequence>
<evidence type="ECO:0000313" key="8">
    <source>
        <dbReference type="Proteomes" id="UP000284644"/>
    </source>
</evidence>
<dbReference type="EMBL" id="QROE01000001">
    <property type="protein sequence ID" value="RHK98540.1"/>
    <property type="molecule type" value="Genomic_DNA"/>
</dbReference>
<comment type="caution">
    <text evidence="2">The sequence shown here is derived from an EMBL/GenBank/DDBJ whole genome shotgun (WGS) entry which is preliminary data.</text>
</comment>
<dbReference type="InterPro" id="IPR000157">
    <property type="entry name" value="TIR_dom"/>
</dbReference>
<dbReference type="SUPFAM" id="SSF52200">
    <property type="entry name" value="Toll/Interleukin receptor TIR domain"/>
    <property type="match status" value="1"/>
</dbReference>
<evidence type="ECO:0000313" key="2">
    <source>
        <dbReference type="EMBL" id="RGQ05552.1"/>
    </source>
</evidence>
<evidence type="ECO:0000313" key="9">
    <source>
        <dbReference type="Proteomes" id="UP000285839"/>
    </source>
</evidence>
<dbReference type="Pfam" id="PF13676">
    <property type="entry name" value="TIR_2"/>
    <property type="match status" value="1"/>
</dbReference>
<evidence type="ECO:0000313" key="7">
    <source>
        <dbReference type="Proteomes" id="UP000284267"/>
    </source>
</evidence>
<dbReference type="Proteomes" id="UP000285839">
    <property type="component" value="Unassembled WGS sequence"/>
</dbReference>
<name>A0A396FYC5_9FIRM</name>
<dbReference type="Gene3D" id="3.40.50.10140">
    <property type="entry name" value="Toll/interleukin-1 receptor homology (TIR) domain"/>
    <property type="match status" value="1"/>
</dbReference>
<dbReference type="EMBL" id="QRUH01000002">
    <property type="protein sequence ID" value="RGR50352.1"/>
    <property type="molecule type" value="Genomic_DNA"/>
</dbReference>
<gene>
    <name evidence="5" type="ORF">DW040_04335</name>
    <name evidence="4" type="ORF">DW767_04500</name>
    <name evidence="3" type="ORF">DWY46_02910</name>
    <name evidence="2" type="ORF">DWZ12_06570</name>
</gene>
<dbReference type="AlphaFoldDB" id="A0A396FYC5"/>
<accession>A0A396FYC5</accession>
<evidence type="ECO:0000313" key="4">
    <source>
        <dbReference type="EMBL" id="RHE15045.1"/>
    </source>
</evidence>
<feature type="domain" description="TIR" evidence="1">
    <location>
        <begin position="23"/>
        <end position="175"/>
    </location>
</feature>
<dbReference type="Proteomes" id="UP000283585">
    <property type="component" value="Unassembled WGS sequence"/>
</dbReference>